<protein>
    <submittedName>
        <fullName evidence="1">Uncharacterized protein</fullName>
    </submittedName>
</protein>
<dbReference type="Proteomes" id="UP000576480">
    <property type="component" value="Unassembled WGS sequence"/>
</dbReference>
<name>A0A6V8NSL6_9ACTN</name>
<evidence type="ECO:0000313" key="3">
    <source>
        <dbReference type="EMBL" id="GFP29586.1"/>
    </source>
</evidence>
<dbReference type="Proteomes" id="UP000585609">
    <property type="component" value="Unassembled WGS sequence"/>
</dbReference>
<evidence type="ECO:0000313" key="6">
    <source>
        <dbReference type="EMBL" id="GFP39558.1"/>
    </source>
</evidence>
<evidence type="ECO:0000313" key="7">
    <source>
        <dbReference type="Proteomes" id="UP000543224"/>
    </source>
</evidence>
<dbReference type="Proteomes" id="UP000569018">
    <property type="component" value="Unassembled WGS sequence"/>
</dbReference>
<dbReference type="EMBL" id="BLSC01000081">
    <property type="protein sequence ID" value="GFP37381.1"/>
    <property type="molecule type" value="Genomic_DNA"/>
</dbReference>
<evidence type="ECO:0000313" key="12">
    <source>
        <dbReference type="Proteomes" id="UP000588083"/>
    </source>
</evidence>
<dbReference type="EMBL" id="BLSD01000064">
    <property type="protein sequence ID" value="GFP39558.1"/>
    <property type="molecule type" value="Genomic_DNA"/>
</dbReference>
<organism evidence="1 11">
    <name type="scientific">Candidatus Hakubella thermalkaliphila</name>
    <dbReference type="NCBI Taxonomy" id="2754717"/>
    <lineage>
        <taxon>Bacteria</taxon>
        <taxon>Bacillati</taxon>
        <taxon>Actinomycetota</taxon>
        <taxon>Actinomycetota incertae sedis</taxon>
        <taxon>Candidatus Hakubellales</taxon>
        <taxon>Candidatus Hakubellaceae</taxon>
        <taxon>Candidatus Hakubella</taxon>
    </lineage>
</organism>
<dbReference type="EMBL" id="BLRX01000019">
    <property type="protein sequence ID" value="GFP24856.1"/>
    <property type="molecule type" value="Genomic_DNA"/>
</dbReference>
<dbReference type="InterPro" id="IPR011990">
    <property type="entry name" value="TPR-like_helical_dom_sf"/>
</dbReference>
<keyword evidence="12" id="KW-1185">Reference proteome</keyword>
<dbReference type="InterPro" id="IPR019734">
    <property type="entry name" value="TPR_rpt"/>
</dbReference>
<proteinExistence type="predicted"/>
<dbReference type="AlphaFoldDB" id="A0A6V8NSL6"/>
<evidence type="ECO:0000313" key="9">
    <source>
        <dbReference type="Proteomes" id="UP000569018"/>
    </source>
</evidence>
<evidence type="ECO:0000313" key="4">
    <source>
        <dbReference type="EMBL" id="GFP34235.1"/>
    </source>
</evidence>
<dbReference type="Pfam" id="PF13181">
    <property type="entry name" value="TPR_8"/>
    <property type="match status" value="1"/>
</dbReference>
<dbReference type="EMBL" id="BLRW01000089">
    <property type="protein sequence ID" value="GFP23332.1"/>
    <property type="molecule type" value="Genomic_DNA"/>
</dbReference>
<reference evidence="7 8" key="1">
    <citation type="journal article" date="2020" name="Front. Microbiol.">
        <title>Single-cell genomics of novel Actinobacteria with the Wood-Ljungdahl pathway discovered in a serpentinizing system.</title>
        <authorList>
            <person name="Merino N."/>
            <person name="Kawai M."/>
            <person name="Boyd E.S."/>
            <person name="Colman D.R."/>
            <person name="McGlynn S.E."/>
            <person name="Nealson K.H."/>
            <person name="Kurokawa K."/>
            <person name="Hongoh Y."/>
        </authorList>
    </citation>
    <scope>NUCLEOTIDE SEQUENCE [LARGE SCALE GENOMIC DNA]</scope>
    <source>
        <strain evidence="1 11">S09_30</strain>
        <strain evidence="2 7">S25</strain>
        <strain evidence="3 12">S34</strain>
        <strain evidence="4 10">S43</strain>
        <strain evidence="5 8">S44</strain>
        <strain evidence="6 9">S47</strain>
    </source>
</reference>
<evidence type="ECO:0000313" key="1">
    <source>
        <dbReference type="EMBL" id="GFP23332.1"/>
    </source>
</evidence>
<accession>A0A6V8NSL6</accession>
<dbReference type="EMBL" id="BLSB01000001">
    <property type="protein sequence ID" value="GFP34235.1"/>
    <property type="molecule type" value="Genomic_DNA"/>
</dbReference>
<dbReference type="Proteomes" id="UP000561271">
    <property type="component" value="Unassembled WGS sequence"/>
</dbReference>
<evidence type="ECO:0000313" key="10">
    <source>
        <dbReference type="Proteomes" id="UP000576480"/>
    </source>
</evidence>
<dbReference type="Proteomes" id="UP000543224">
    <property type="component" value="Unassembled WGS sequence"/>
</dbReference>
<dbReference type="SUPFAM" id="SSF48452">
    <property type="entry name" value="TPR-like"/>
    <property type="match status" value="1"/>
</dbReference>
<dbReference type="Proteomes" id="UP000588083">
    <property type="component" value="Unassembled WGS sequence"/>
</dbReference>
<sequence length="158" mass="18746">MGPTDLSYAQRKDQLSMEGDDADEEALLQALELCRDQSERFFIYHRLGRLYEHQGQAEKAKTIYMRAINEGSDVPESYGRLAALYERENQWERAAIILEKTISNLGWFDEFHHRLNRLYRKIKRPAPDALIIRNELDAMRREAQSYLKRQRRSPIDMK</sequence>
<evidence type="ECO:0000313" key="11">
    <source>
        <dbReference type="Proteomes" id="UP000585609"/>
    </source>
</evidence>
<evidence type="ECO:0000313" key="5">
    <source>
        <dbReference type="EMBL" id="GFP37381.1"/>
    </source>
</evidence>
<dbReference type="RefSeq" id="WP_176229045.1">
    <property type="nucleotide sequence ID" value="NZ_BLRY01000029.1"/>
</dbReference>
<evidence type="ECO:0000313" key="8">
    <source>
        <dbReference type="Proteomes" id="UP000561271"/>
    </source>
</evidence>
<evidence type="ECO:0000313" key="2">
    <source>
        <dbReference type="EMBL" id="GFP24856.1"/>
    </source>
</evidence>
<dbReference type="EMBL" id="BLRZ01000015">
    <property type="protein sequence ID" value="GFP29586.1"/>
    <property type="molecule type" value="Genomic_DNA"/>
</dbReference>
<dbReference type="Gene3D" id="1.25.40.10">
    <property type="entry name" value="Tetratricopeptide repeat domain"/>
    <property type="match status" value="1"/>
</dbReference>
<gene>
    <name evidence="1" type="ORF">HKBW3S09_00799</name>
    <name evidence="2" type="ORF">HKBW3S25_00294</name>
    <name evidence="3" type="ORF">HKBW3S34_00506</name>
    <name evidence="4" type="ORF">HKBW3S43_00026</name>
    <name evidence="5" type="ORF">HKBW3S44_01061</name>
    <name evidence="6" type="ORF">HKBW3S47_01256</name>
</gene>
<comment type="caution">
    <text evidence="1">The sequence shown here is derived from an EMBL/GenBank/DDBJ whole genome shotgun (WGS) entry which is preliminary data.</text>
</comment>